<accession>A0A835Z9I3</accession>
<evidence type="ECO:0000313" key="3">
    <source>
        <dbReference type="EMBL" id="KAG5189076.1"/>
    </source>
</evidence>
<organism evidence="3 4">
    <name type="scientific">Tribonema minus</name>
    <dbReference type="NCBI Taxonomy" id="303371"/>
    <lineage>
        <taxon>Eukaryota</taxon>
        <taxon>Sar</taxon>
        <taxon>Stramenopiles</taxon>
        <taxon>Ochrophyta</taxon>
        <taxon>PX clade</taxon>
        <taxon>Xanthophyceae</taxon>
        <taxon>Tribonematales</taxon>
        <taxon>Tribonemataceae</taxon>
        <taxon>Tribonema</taxon>
    </lineage>
</organism>
<reference evidence="3" key="1">
    <citation type="submission" date="2021-02" db="EMBL/GenBank/DDBJ databases">
        <title>First Annotated Genome of the Yellow-green Alga Tribonema minus.</title>
        <authorList>
            <person name="Mahan K.M."/>
        </authorList>
    </citation>
    <scope>NUCLEOTIDE SEQUENCE</scope>
    <source>
        <strain evidence="3">UTEX B ZZ1240</strain>
    </source>
</reference>
<feature type="chain" id="PRO_5032657579" evidence="2">
    <location>
        <begin position="24"/>
        <end position="137"/>
    </location>
</feature>
<name>A0A835Z9I3_9STRA</name>
<proteinExistence type="predicted"/>
<keyword evidence="4" id="KW-1185">Reference proteome</keyword>
<evidence type="ECO:0000256" key="1">
    <source>
        <dbReference type="SAM" id="Phobius"/>
    </source>
</evidence>
<evidence type="ECO:0000313" key="4">
    <source>
        <dbReference type="Proteomes" id="UP000664859"/>
    </source>
</evidence>
<keyword evidence="1" id="KW-0472">Membrane</keyword>
<dbReference type="AlphaFoldDB" id="A0A835Z9I3"/>
<sequence length="137" mass="15578">MPACKHLWIASLVLSALTQGCHARWSTGGKAGEEVMQRRAAEVAYAKFAKEHEQLLTPQEIAAHIQRMKVEAQDKKRLLKHEFLQRQSVNRRDPVKNGQYVRLAAKLICVVLLAGFCYAFNRQNKGQHDKNAVNKNE</sequence>
<comment type="caution">
    <text evidence="3">The sequence shown here is derived from an EMBL/GenBank/DDBJ whole genome shotgun (WGS) entry which is preliminary data.</text>
</comment>
<keyword evidence="1" id="KW-1133">Transmembrane helix</keyword>
<dbReference type="PROSITE" id="PS51257">
    <property type="entry name" value="PROKAR_LIPOPROTEIN"/>
    <property type="match status" value="1"/>
</dbReference>
<protein>
    <submittedName>
        <fullName evidence="3">Uncharacterized protein</fullName>
    </submittedName>
</protein>
<dbReference type="Proteomes" id="UP000664859">
    <property type="component" value="Unassembled WGS sequence"/>
</dbReference>
<dbReference type="EMBL" id="JAFCMP010000057">
    <property type="protein sequence ID" value="KAG5189076.1"/>
    <property type="molecule type" value="Genomic_DNA"/>
</dbReference>
<feature type="signal peptide" evidence="2">
    <location>
        <begin position="1"/>
        <end position="23"/>
    </location>
</feature>
<keyword evidence="1" id="KW-0812">Transmembrane</keyword>
<evidence type="ECO:0000256" key="2">
    <source>
        <dbReference type="SAM" id="SignalP"/>
    </source>
</evidence>
<keyword evidence="2" id="KW-0732">Signal</keyword>
<gene>
    <name evidence="3" type="ORF">JKP88DRAFT_262141</name>
</gene>
<feature type="transmembrane region" description="Helical" evidence="1">
    <location>
        <begin position="100"/>
        <end position="120"/>
    </location>
</feature>